<evidence type="ECO:0000256" key="7">
    <source>
        <dbReference type="ARBA" id="ARBA00023065"/>
    </source>
</evidence>
<keyword evidence="6" id="KW-0915">Sodium</keyword>
<accession>A0A830HS81</accession>
<dbReference type="Pfam" id="PF00858">
    <property type="entry name" value="ASC"/>
    <property type="match status" value="1"/>
</dbReference>
<keyword evidence="8 12" id="KW-0472">Membrane</keyword>
<dbReference type="EMBL" id="BNJQ01000018">
    <property type="protein sequence ID" value="GHP07797.1"/>
    <property type="molecule type" value="Genomic_DNA"/>
</dbReference>
<sequence>MPFGNSAFAVWAAPRPMQRTTHNAGEGSGTGKPAGKVFTVDAAGAIADMPSKYFKDVKKRYETGQVLTDFADVVEFHVERLSMHGLPRALDTKHSFLTRLVFTIMTIVAAGAAMYFCAISVREYRKYSYSVVEKVSPVINGTLPALVFCSLEPHIYEFDQEDWLAHAVALEYVTFEEGEELLAKGDFHTQTFAKDLALQRALTSCSVETNSGTLIEDCGVGSKLYQSGFWNVTYSRNVGYCLHYNSKGQAAELALGNPSALVLRLDPRFNMSSETESDVVDNILQNTTGSENLLIATAVSSEIGLDASAPPGGR</sequence>
<evidence type="ECO:0000256" key="11">
    <source>
        <dbReference type="RuleBase" id="RU000679"/>
    </source>
</evidence>
<keyword evidence="5 12" id="KW-1133">Transmembrane helix</keyword>
<dbReference type="InterPro" id="IPR001873">
    <property type="entry name" value="ENaC"/>
</dbReference>
<keyword evidence="2 11" id="KW-0813">Transport</keyword>
<dbReference type="Proteomes" id="UP000660262">
    <property type="component" value="Unassembled WGS sequence"/>
</dbReference>
<protein>
    <submittedName>
        <fullName evidence="13">Uncharacterized protein</fullName>
    </submittedName>
</protein>
<keyword evidence="10 11" id="KW-0407">Ion channel</keyword>
<evidence type="ECO:0000256" key="8">
    <source>
        <dbReference type="ARBA" id="ARBA00023136"/>
    </source>
</evidence>
<evidence type="ECO:0000256" key="5">
    <source>
        <dbReference type="ARBA" id="ARBA00022989"/>
    </source>
</evidence>
<evidence type="ECO:0000256" key="4">
    <source>
        <dbReference type="ARBA" id="ARBA00022692"/>
    </source>
</evidence>
<proteinExistence type="inferred from homology"/>
<evidence type="ECO:0000256" key="2">
    <source>
        <dbReference type="ARBA" id="ARBA00022448"/>
    </source>
</evidence>
<comment type="similarity">
    <text evidence="11">Belongs to the amiloride-sensitive sodium channel (TC 1.A.6) family.</text>
</comment>
<evidence type="ECO:0000313" key="14">
    <source>
        <dbReference type="Proteomes" id="UP000660262"/>
    </source>
</evidence>
<comment type="caution">
    <text evidence="13">The sequence shown here is derived from an EMBL/GenBank/DDBJ whole genome shotgun (WGS) entry which is preliminary data.</text>
</comment>
<evidence type="ECO:0000256" key="1">
    <source>
        <dbReference type="ARBA" id="ARBA00004141"/>
    </source>
</evidence>
<keyword evidence="4 11" id="KW-0812">Transmembrane</keyword>
<comment type="subcellular location">
    <subcellularLocation>
        <location evidence="1">Membrane</location>
        <topology evidence="1">Multi-pass membrane protein</topology>
    </subcellularLocation>
</comment>
<feature type="transmembrane region" description="Helical" evidence="12">
    <location>
        <begin position="96"/>
        <end position="118"/>
    </location>
</feature>
<evidence type="ECO:0000256" key="3">
    <source>
        <dbReference type="ARBA" id="ARBA00022461"/>
    </source>
</evidence>
<evidence type="ECO:0000256" key="6">
    <source>
        <dbReference type="ARBA" id="ARBA00023053"/>
    </source>
</evidence>
<organism evidence="13 14">
    <name type="scientific">Pycnococcus provasolii</name>
    <dbReference type="NCBI Taxonomy" id="41880"/>
    <lineage>
        <taxon>Eukaryota</taxon>
        <taxon>Viridiplantae</taxon>
        <taxon>Chlorophyta</taxon>
        <taxon>Pseudoscourfieldiophyceae</taxon>
        <taxon>Pseudoscourfieldiales</taxon>
        <taxon>Pycnococcaceae</taxon>
        <taxon>Pycnococcus</taxon>
    </lineage>
</organism>
<keyword evidence="9 11" id="KW-0739">Sodium transport</keyword>
<name>A0A830HS81_9CHLO</name>
<reference evidence="13" key="1">
    <citation type="submission" date="2020-10" db="EMBL/GenBank/DDBJ databases">
        <title>Unveiling of a novel bifunctional photoreceptor, Dualchrome1, isolated from a cosmopolitan green alga.</title>
        <authorList>
            <person name="Suzuki S."/>
            <person name="Kawachi M."/>
        </authorList>
    </citation>
    <scope>NUCLEOTIDE SEQUENCE</scope>
    <source>
        <strain evidence="13">NIES 2893</strain>
    </source>
</reference>
<dbReference type="AlphaFoldDB" id="A0A830HS81"/>
<dbReference type="GO" id="GO:0005272">
    <property type="term" value="F:sodium channel activity"/>
    <property type="evidence" value="ECO:0007669"/>
    <property type="project" value="UniProtKB-KW"/>
</dbReference>
<gene>
    <name evidence="13" type="ORF">PPROV_000653900</name>
</gene>
<evidence type="ECO:0000256" key="12">
    <source>
        <dbReference type="SAM" id="Phobius"/>
    </source>
</evidence>
<keyword evidence="3 11" id="KW-0894">Sodium channel</keyword>
<evidence type="ECO:0000313" key="13">
    <source>
        <dbReference type="EMBL" id="GHP07797.1"/>
    </source>
</evidence>
<evidence type="ECO:0000256" key="10">
    <source>
        <dbReference type="ARBA" id="ARBA00023303"/>
    </source>
</evidence>
<evidence type="ECO:0000256" key="9">
    <source>
        <dbReference type="ARBA" id="ARBA00023201"/>
    </source>
</evidence>
<keyword evidence="14" id="KW-1185">Reference proteome</keyword>
<keyword evidence="7 11" id="KW-0406">Ion transport</keyword>
<dbReference type="GO" id="GO:0016020">
    <property type="term" value="C:membrane"/>
    <property type="evidence" value="ECO:0007669"/>
    <property type="project" value="UniProtKB-SubCell"/>
</dbReference>